<feature type="compositionally biased region" description="Polar residues" evidence="1">
    <location>
        <begin position="26"/>
        <end position="37"/>
    </location>
</feature>
<feature type="compositionally biased region" description="Polar residues" evidence="1">
    <location>
        <begin position="460"/>
        <end position="469"/>
    </location>
</feature>
<dbReference type="CDD" id="cd11660">
    <property type="entry name" value="SANT_TRF"/>
    <property type="match status" value="1"/>
</dbReference>
<dbReference type="SMR" id="A0A314LF93"/>
<comment type="caution">
    <text evidence="2">The sequence shown here is derived from an EMBL/GenBank/DDBJ whole genome shotgun (WGS) entry which is preliminary data.</text>
</comment>
<dbReference type="Gramene" id="OIT39797">
    <property type="protein sequence ID" value="OIT39797"/>
    <property type="gene ID" value="A4A49_04493"/>
</dbReference>
<dbReference type="Proteomes" id="UP000187609">
    <property type="component" value="Unassembled WGS sequence"/>
</dbReference>
<feature type="compositionally biased region" description="Basic and acidic residues" evidence="1">
    <location>
        <begin position="471"/>
        <end position="485"/>
    </location>
</feature>
<dbReference type="AlphaFoldDB" id="A0A314LF93"/>
<proteinExistence type="predicted"/>
<dbReference type="EMBL" id="MJEQ01000079">
    <property type="protein sequence ID" value="OIT39797.1"/>
    <property type="molecule type" value="Genomic_DNA"/>
</dbReference>
<accession>A0A314LF93</accession>
<dbReference type="OrthoDB" id="608866at2759"/>
<evidence type="ECO:0000313" key="2">
    <source>
        <dbReference type="EMBL" id="OIT39797.1"/>
    </source>
</evidence>
<dbReference type="STRING" id="49451.A0A314LF93"/>
<keyword evidence="3" id="KW-1185">Reference proteome</keyword>
<sequence>MIRKKVFLTYKRKRQPSSDLYRENGIPNTPSGCQKSNGLAPLLKEEEKYENHSIKDENKDFEVIYLDNSEEAHFSKDSRGPISEGEPRSSEKRLCSCITSGCECDSKRTQKFSLSPLTGLNTSKEQDLVTPNSGVEKRCNFQYRDTPDLGKLSLEEADTVKDISQSLSVNAVRKSKLASALITFQRRAKRDKDAGQADAKFELKVEDVACLSVNTACPVAPHGSEESVAKSCSMDRSADFKHPKTTSGGDHYQCSCAGSASRMKILIDVNEQPISVKEASPIGKEALPNSGIGFSGFDNSFASDAVKDSSFHTTQDPSFDALSGIEVPISSPLEAASDRGSRALDLSIPCDNSDDKIDCNSMSEQASDEHLIPTAEVQQNPPCSLNENVSTFSQNVPSDKSLELLDNKPEKISPIQAEVPEAGCLPGKATADCSEGIASINDLPQLFREDGTYNFFPLASTQQNESAPVNSKEEGKVSSSEDKKRSGTTVAESSDFLGLSLPTESMVGGPALSSSSSQLADMWNQPREIIQGVPQFPFDASLLHRHQMILDNILNRARSQKRNRRRFAEIFESPTMWSEEELDSLWIGVRRHGRGNWEVMLRDPRLHFFSWRTPMDLAEQWVQEQSKLFHGKSISSVGQLRKADLLFHGTDDVRLSLGHAYFQSEDIQSQIPFHLGNVQNTSSKLLHLATTNVGTLDSLSHRGNCGRARLNQSENFAGSGVDCSFSSHIMNRVSEGGNLPHWLKEVVAIPPRPPGFPPDSSWIFPPWVGLPFPEPNKANCESRNILSDLYTSPRTELNNGSSDHAHLPAVPMREGKQHCMSEANKRVELIVINSDASSEETISDDCNVRC</sequence>
<dbReference type="InterPro" id="IPR009057">
    <property type="entry name" value="Homeodomain-like_sf"/>
</dbReference>
<evidence type="ECO:0000256" key="1">
    <source>
        <dbReference type="SAM" id="MobiDB-lite"/>
    </source>
</evidence>
<dbReference type="Gene3D" id="1.10.10.60">
    <property type="entry name" value="Homeodomain-like"/>
    <property type="match status" value="1"/>
</dbReference>
<feature type="region of interest" description="Disordered" evidence="1">
    <location>
        <begin position="460"/>
        <end position="492"/>
    </location>
</feature>
<evidence type="ECO:0000313" key="3">
    <source>
        <dbReference type="Proteomes" id="UP000187609"/>
    </source>
</evidence>
<organism evidence="2 3">
    <name type="scientific">Nicotiana attenuata</name>
    <name type="common">Coyote tobacco</name>
    <dbReference type="NCBI Taxonomy" id="49451"/>
    <lineage>
        <taxon>Eukaryota</taxon>
        <taxon>Viridiplantae</taxon>
        <taxon>Streptophyta</taxon>
        <taxon>Embryophyta</taxon>
        <taxon>Tracheophyta</taxon>
        <taxon>Spermatophyta</taxon>
        <taxon>Magnoliopsida</taxon>
        <taxon>eudicotyledons</taxon>
        <taxon>Gunneridae</taxon>
        <taxon>Pentapetalae</taxon>
        <taxon>asterids</taxon>
        <taxon>lamiids</taxon>
        <taxon>Solanales</taxon>
        <taxon>Solanaceae</taxon>
        <taxon>Nicotianoideae</taxon>
        <taxon>Nicotianeae</taxon>
        <taxon>Nicotiana</taxon>
    </lineage>
</organism>
<dbReference type="SUPFAM" id="SSF46689">
    <property type="entry name" value="Homeodomain-like"/>
    <property type="match status" value="1"/>
</dbReference>
<reference evidence="2" key="1">
    <citation type="submission" date="2016-11" db="EMBL/GenBank/DDBJ databases">
        <title>The genome of Nicotiana attenuata.</title>
        <authorList>
            <person name="Xu S."/>
            <person name="Brockmoeller T."/>
            <person name="Gaquerel E."/>
            <person name="Navarro A."/>
            <person name="Kuhl H."/>
            <person name="Gase K."/>
            <person name="Ling Z."/>
            <person name="Zhou W."/>
            <person name="Kreitzer C."/>
            <person name="Stanke M."/>
            <person name="Tang H."/>
            <person name="Lyons E."/>
            <person name="Pandey P."/>
            <person name="Pandey S.P."/>
            <person name="Timmermann B."/>
            <person name="Baldwin I.T."/>
        </authorList>
    </citation>
    <scope>NUCLEOTIDE SEQUENCE [LARGE SCALE GENOMIC DNA]</scope>
    <source>
        <strain evidence="2">UT</strain>
    </source>
</reference>
<feature type="region of interest" description="Disordered" evidence="1">
    <location>
        <begin position="18"/>
        <end position="38"/>
    </location>
</feature>
<protein>
    <submittedName>
        <fullName evidence="2">Protein chromatin remodeling 4</fullName>
    </submittedName>
</protein>
<gene>
    <name evidence="2" type="primary">CHR4_0</name>
    <name evidence="2" type="ORF">A4A49_04493</name>
</gene>
<name>A0A314LF93_NICAT</name>
<dbReference type="KEGG" id="nau:109237638"/>
<dbReference type="GeneID" id="109237638"/>